<dbReference type="Proteomes" id="UP001212411">
    <property type="component" value="Chromosome 2"/>
</dbReference>
<proteinExistence type="predicted"/>
<organism evidence="2 3">
    <name type="scientific">Schizosaccharomyces osmophilus</name>
    <dbReference type="NCBI Taxonomy" id="2545709"/>
    <lineage>
        <taxon>Eukaryota</taxon>
        <taxon>Fungi</taxon>
        <taxon>Dikarya</taxon>
        <taxon>Ascomycota</taxon>
        <taxon>Taphrinomycotina</taxon>
        <taxon>Schizosaccharomycetes</taxon>
        <taxon>Schizosaccharomycetales</taxon>
        <taxon>Schizosaccharomycetaceae</taxon>
        <taxon>Schizosaccharomyces</taxon>
    </lineage>
</organism>
<dbReference type="EMBL" id="CP115612">
    <property type="protein sequence ID" value="WBW73735.1"/>
    <property type="molecule type" value="Genomic_DNA"/>
</dbReference>
<keyword evidence="1" id="KW-0732">Signal</keyword>
<dbReference type="GeneID" id="80876033"/>
<reference evidence="2 3" key="1">
    <citation type="journal article" date="2023" name="G3 (Bethesda)">
        <title>A high-quality reference genome for the fission yeast Schizosaccharomyces osmophilus.</title>
        <authorList>
            <person name="Jia G.S."/>
            <person name="Zhang W.C."/>
            <person name="Liang Y."/>
            <person name="Liu X.H."/>
            <person name="Rhind N."/>
            <person name="Pidoux A."/>
            <person name="Brysch-Herzberg M."/>
            <person name="Du L.L."/>
        </authorList>
    </citation>
    <scope>NUCLEOTIDE SEQUENCE [LARGE SCALE GENOMIC DNA]</scope>
    <source>
        <strain evidence="2 3">CBS 15793</strain>
    </source>
</reference>
<gene>
    <name evidence="2" type="ORF">SOMG_02552</name>
</gene>
<keyword evidence="3" id="KW-1185">Reference proteome</keyword>
<dbReference type="RefSeq" id="XP_056037978.1">
    <property type="nucleotide sequence ID" value="XM_056181344.1"/>
</dbReference>
<dbReference type="AlphaFoldDB" id="A0AAE9WD60"/>
<evidence type="ECO:0000313" key="2">
    <source>
        <dbReference type="EMBL" id="WBW73735.1"/>
    </source>
</evidence>
<dbReference type="KEGG" id="som:SOMG_02552"/>
<feature type="signal peptide" evidence="1">
    <location>
        <begin position="1"/>
        <end position="17"/>
    </location>
</feature>
<feature type="chain" id="PRO_5042046673" evidence="1">
    <location>
        <begin position="18"/>
        <end position="299"/>
    </location>
</feature>
<sequence length="299" mass="33454">MLLSICILAFAVCFSYAINATVYDPLSLAINKNASARSANYPFYIQAFPYDFNCHGNLSFLQSPPPIDGQGVYSSMNNVSSFLTVPADNTSVTCVYTGYDKRTCYSGDSPKCFSISSSINNVDVSMNDSSHVLDVDNGFHVVYTESYYIITPQTTYAYVNESLEKPKHDPYAIYRIYLYSCDGNQTCMFDYLSGALTRDKQRCGREYSIKNRHFENKEKFVAYFDAQRQNTARQTSLSFIPPKFKAISNGQAVTQIELESSINYVDSGIDCISSSTSVRMKYGPLCICLAFGLIMSIFS</sequence>
<evidence type="ECO:0000313" key="3">
    <source>
        <dbReference type="Proteomes" id="UP001212411"/>
    </source>
</evidence>
<name>A0AAE9WD60_9SCHI</name>
<accession>A0AAE9WD60</accession>
<evidence type="ECO:0000256" key="1">
    <source>
        <dbReference type="SAM" id="SignalP"/>
    </source>
</evidence>
<protein>
    <submittedName>
        <fullName evidence="2">Uncharacterized protein</fullName>
    </submittedName>
</protein>